<comment type="caution">
    <text evidence="8">The sequence shown here is derived from an EMBL/GenBank/DDBJ whole genome shotgun (WGS) entry which is preliminary data.</text>
</comment>
<dbReference type="PANTHER" id="PTHR12992:SF11">
    <property type="entry name" value="MITOCHONDRIAL COENZYME A DIPHOSPHATASE NUDT8"/>
    <property type="match status" value="1"/>
</dbReference>
<evidence type="ECO:0000256" key="1">
    <source>
        <dbReference type="ARBA" id="ARBA00001936"/>
    </source>
</evidence>
<comment type="cofactor">
    <cofactor evidence="1">
        <name>Mn(2+)</name>
        <dbReference type="ChEBI" id="CHEBI:29035"/>
    </cofactor>
</comment>
<keyword evidence="3" id="KW-0479">Metal-binding</keyword>
<dbReference type="InterPro" id="IPR045121">
    <property type="entry name" value="CoAse"/>
</dbReference>
<evidence type="ECO:0000259" key="7">
    <source>
        <dbReference type="PROSITE" id="PS51462"/>
    </source>
</evidence>
<evidence type="ECO:0000313" key="8">
    <source>
        <dbReference type="EMBL" id="PRR71307.1"/>
    </source>
</evidence>
<dbReference type="SUPFAM" id="SSF55811">
    <property type="entry name" value="Nudix"/>
    <property type="match status" value="1"/>
</dbReference>
<keyword evidence="9" id="KW-1185">Reference proteome</keyword>
<organism evidence="8 9">
    <name type="scientific">Neomoorella stamsii</name>
    <dbReference type="NCBI Taxonomy" id="1266720"/>
    <lineage>
        <taxon>Bacteria</taxon>
        <taxon>Bacillati</taxon>
        <taxon>Bacillota</taxon>
        <taxon>Clostridia</taxon>
        <taxon>Neomoorellales</taxon>
        <taxon>Neomoorellaceae</taxon>
        <taxon>Neomoorella</taxon>
    </lineage>
</organism>
<keyword evidence="5" id="KW-0460">Magnesium</keyword>
<dbReference type="GO" id="GO:0046872">
    <property type="term" value="F:metal ion binding"/>
    <property type="evidence" value="ECO:0007669"/>
    <property type="project" value="UniProtKB-KW"/>
</dbReference>
<dbReference type="EMBL" id="PVXL01000057">
    <property type="protein sequence ID" value="PRR71307.1"/>
    <property type="molecule type" value="Genomic_DNA"/>
</dbReference>
<evidence type="ECO:0000256" key="3">
    <source>
        <dbReference type="ARBA" id="ARBA00022723"/>
    </source>
</evidence>
<dbReference type="PROSITE" id="PS51462">
    <property type="entry name" value="NUDIX"/>
    <property type="match status" value="1"/>
</dbReference>
<dbReference type="CDD" id="cd03426">
    <property type="entry name" value="NUDIX_CoAse_Nudt7"/>
    <property type="match status" value="1"/>
</dbReference>
<proteinExistence type="predicted"/>
<comment type="cofactor">
    <cofactor evidence="2">
        <name>Mg(2+)</name>
        <dbReference type="ChEBI" id="CHEBI:18420"/>
    </cofactor>
</comment>
<dbReference type="InterPro" id="IPR000086">
    <property type="entry name" value="NUDIX_hydrolase_dom"/>
</dbReference>
<evidence type="ECO:0000256" key="6">
    <source>
        <dbReference type="ARBA" id="ARBA00023211"/>
    </source>
</evidence>
<accession>A0A9X7J0T3</accession>
<evidence type="ECO:0000256" key="2">
    <source>
        <dbReference type="ARBA" id="ARBA00001946"/>
    </source>
</evidence>
<evidence type="ECO:0000313" key="9">
    <source>
        <dbReference type="Proteomes" id="UP000239430"/>
    </source>
</evidence>
<keyword evidence="6" id="KW-0464">Manganese</keyword>
<gene>
    <name evidence="8" type="ORF">MOST_26140</name>
</gene>
<dbReference type="GO" id="GO:0010945">
    <property type="term" value="F:coenzyme A diphosphatase activity"/>
    <property type="evidence" value="ECO:0007669"/>
    <property type="project" value="InterPro"/>
</dbReference>
<evidence type="ECO:0000256" key="5">
    <source>
        <dbReference type="ARBA" id="ARBA00022842"/>
    </source>
</evidence>
<dbReference type="AlphaFoldDB" id="A0A9X7J0T3"/>
<dbReference type="Gene3D" id="3.90.79.10">
    <property type="entry name" value="Nucleoside Triphosphate Pyrophosphohydrolase"/>
    <property type="match status" value="1"/>
</dbReference>
<feature type="domain" description="Nudix hydrolase" evidence="7">
    <location>
        <begin position="32"/>
        <end position="166"/>
    </location>
</feature>
<dbReference type="InterPro" id="IPR015797">
    <property type="entry name" value="NUDIX_hydrolase-like_dom_sf"/>
</dbReference>
<reference evidence="8 9" key="1">
    <citation type="submission" date="2018-03" db="EMBL/GenBank/DDBJ databases">
        <title>Genome sequence of Moorella stamsii DSM 26217.</title>
        <authorList>
            <person name="Poehlein A."/>
            <person name="Daniel R."/>
        </authorList>
    </citation>
    <scope>NUCLEOTIDE SEQUENCE [LARGE SCALE GENOMIC DNA]</scope>
    <source>
        <strain evidence="9">DSM 26217</strain>
    </source>
</reference>
<evidence type="ECO:0000256" key="4">
    <source>
        <dbReference type="ARBA" id="ARBA00022801"/>
    </source>
</evidence>
<sequence length="221" mass="25478">MILKVLDFRYGMEDIKAKVQQHTSGLLDARLYAQSAVLLPLLKEDNGILSLLFEVRSCNLKTQPGEICFPGGRLQPGDRSVKEAALRETCEELGLDPDSVEIWGGLDILVTPFRQVIYPFVGLLREPQNIRPNPLEVEEVFTAPLDRLLSLTPEYHEITLQVQPPEDFPFDKIPHGRQYPWRRASWPELFYEFEERIIWGLTARLLQHFLAIIKSDMYGFI</sequence>
<dbReference type="Proteomes" id="UP000239430">
    <property type="component" value="Unassembled WGS sequence"/>
</dbReference>
<keyword evidence="4 8" id="KW-0378">Hydrolase</keyword>
<protein>
    <submittedName>
        <fullName evidence="8">NUDIX hydrolase</fullName>
    </submittedName>
</protein>
<name>A0A9X7J0T3_9FIRM</name>
<dbReference type="Pfam" id="PF00293">
    <property type="entry name" value="NUDIX"/>
    <property type="match status" value="1"/>
</dbReference>
<dbReference type="PANTHER" id="PTHR12992">
    <property type="entry name" value="NUDIX HYDROLASE"/>
    <property type="match status" value="1"/>
</dbReference>